<keyword evidence="3 13" id="KW-0240">DNA-directed RNA polymerase</keyword>
<dbReference type="CDD" id="cd04860">
    <property type="entry name" value="AE_Prim_S"/>
    <property type="match status" value="1"/>
</dbReference>
<dbReference type="SUPFAM" id="SSF51430">
    <property type="entry name" value="NAD(P)-linked oxidoreductase"/>
    <property type="match status" value="1"/>
</dbReference>
<dbReference type="Pfam" id="PF00248">
    <property type="entry name" value="Aldo_ket_red"/>
    <property type="match status" value="1"/>
</dbReference>
<evidence type="ECO:0000256" key="5">
    <source>
        <dbReference type="ARBA" id="ARBA00022679"/>
    </source>
</evidence>
<dbReference type="InterPro" id="IPR020471">
    <property type="entry name" value="AKR"/>
</dbReference>
<dbReference type="GO" id="GO:0005658">
    <property type="term" value="C:alpha DNA polymerase:primase complex"/>
    <property type="evidence" value="ECO:0007669"/>
    <property type="project" value="UniProtKB-ARBA"/>
</dbReference>
<dbReference type="GO" id="GO:0046872">
    <property type="term" value="F:metal ion binding"/>
    <property type="evidence" value="ECO:0007669"/>
    <property type="project" value="UniProtKB-KW"/>
</dbReference>
<dbReference type="PROSITE" id="PS00062">
    <property type="entry name" value="ALDOKETO_REDUCTASE_2"/>
    <property type="match status" value="1"/>
</dbReference>
<evidence type="ECO:0000256" key="4">
    <source>
        <dbReference type="ARBA" id="ARBA00022515"/>
    </source>
</evidence>
<dbReference type="PROSITE" id="PS00798">
    <property type="entry name" value="ALDOKETO_REDUCTASE_1"/>
    <property type="match status" value="1"/>
</dbReference>
<dbReference type="InterPro" id="IPR036812">
    <property type="entry name" value="NAD(P)_OxRdtase_dom_sf"/>
</dbReference>
<evidence type="ECO:0000256" key="2">
    <source>
        <dbReference type="ARBA" id="ARBA00009762"/>
    </source>
</evidence>
<protein>
    <recommendedName>
        <fullName evidence="13">DNA primase</fullName>
        <ecNumber evidence="13">2.7.7.-</ecNumber>
    </recommendedName>
</protein>
<dbReference type="PRINTS" id="PR00069">
    <property type="entry name" value="ALDKETRDTASE"/>
</dbReference>
<evidence type="ECO:0000256" key="12">
    <source>
        <dbReference type="ARBA" id="ARBA00023163"/>
    </source>
</evidence>
<dbReference type="Gene3D" id="3.20.20.100">
    <property type="entry name" value="NADP-dependent oxidoreductase domain"/>
    <property type="match status" value="1"/>
</dbReference>
<keyword evidence="6" id="KW-0548">Nucleotidyltransferase</keyword>
<keyword evidence="11" id="KW-0560">Oxidoreductase</keyword>
<dbReference type="EMBL" id="JABDTM020022757">
    <property type="protein sequence ID" value="KAH0815675.1"/>
    <property type="molecule type" value="Genomic_DNA"/>
</dbReference>
<evidence type="ECO:0000256" key="8">
    <source>
        <dbReference type="ARBA" id="ARBA00022723"/>
    </source>
</evidence>
<dbReference type="SUPFAM" id="SSF56747">
    <property type="entry name" value="Prim-pol domain"/>
    <property type="match status" value="1"/>
</dbReference>
<gene>
    <name evidence="15" type="ORF">GEV33_007117</name>
</gene>
<name>A0A8J6LCN9_TENMO</name>
<evidence type="ECO:0000256" key="10">
    <source>
        <dbReference type="ARBA" id="ARBA00022857"/>
    </source>
</evidence>
<dbReference type="Gene3D" id="3.90.920.10">
    <property type="entry name" value="DNA primase, PRIM domain"/>
    <property type="match status" value="1"/>
</dbReference>
<keyword evidence="9" id="KW-0862">Zinc</keyword>
<dbReference type="PANTHER" id="PTHR10536">
    <property type="entry name" value="DNA PRIMASE SMALL SUBUNIT"/>
    <property type="match status" value="1"/>
</dbReference>
<dbReference type="PROSITE" id="PS00063">
    <property type="entry name" value="ALDOKETO_REDUCTASE_3"/>
    <property type="match status" value="1"/>
</dbReference>
<keyword evidence="4 13" id="KW-0639">Primosome</keyword>
<keyword evidence="5 13" id="KW-0808">Transferase</keyword>
<keyword evidence="12" id="KW-0804">Transcription</keyword>
<dbReference type="GO" id="GO:0006269">
    <property type="term" value="P:DNA replication, synthesis of primer"/>
    <property type="evidence" value="ECO:0007669"/>
    <property type="project" value="UniProtKB-KW"/>
</dbReference>
<dbReference type="InterPro" id="IPR002755">
    <property type="entry name" value="DNA_primase_S"/>
</dbReference>
<evidence type="ECO:0000313" key="15">
    <source>
        <dbReference type="EMBL" id="KAH0815675.1"/>
    </source>
</evidence>
<dbReference type="FunFam" id="3.90.920.10:FF:000003">
    <property type="entry name" value="DNA primase"/>
    <property type="match status" value="1"/>
</dbReference>
<dbReference type="InterPro" id="IPR018170">
    <property type="entry name" value="Aldo/ket_reductase_CS"/>
</dbReference>
<evidence type="ECO:0000256" key="6">
    <source>
        <dbReference type="ARBA" id="ARBA00022695"/>
    </source>
</evidence>
<sequence>MASTSFLTLPSGQKMPAIGLGTWEAKTQEEVQTALDTALELGYRHIDTAWVYENESAIGQVLKKWLSSGKLAREDLFVTTKLPMVGVHPDRVETFMKKSLENLQLDYVDLYLIHFPVGCKYEEGAVRPLINENGEVETEPKTDHAALWQKMEEQVDAGRAKNIGLSNYNISQIETVLKSARIKPANLQVELHVYLQQRELVDFCQKNSITVVAYSPLGNPGYNKFLEKMGKQPRNLTNILDDPVINELAKKHSKTPAQIVLRFLIERGVAAIPKSVTPKRIEENINIFDFSLDGEEMNSLCNLEIGETARVCDFKVFGGLDKHPDFPMNSSVLSVFYLFLLVHYYYLGIMSISTYNEEILPDLLPLYYKRVFPVAVFHKWLCYGDSTKFNRREISFTLVGDIYLRYQAFGSVEEFAQALHKRFPIKIDIGAVYEESLHMRSCVGVKTPLEREVVFDIDMTDYDEVRTCCSGADVCSKCWKFMAIACKILDAALKEDFGFENILWVFSGRRGIHCWVADKKARALDDNQRSAVAENLQIVKGGQTTRKVKLPQNIPYSLQRALRIVDQYFEKAVLVEQDILGTNDRVKDFLQNVEENLRPLFKEPMLKYQTSVERWNAFQNTFQKLSKEQKFPKYLKHMVEEIKLYYSYPRLDINVTKSLNHLLKAPFCVHPKTGKISVPFKAKFVDNFDPSTVPTICQVLDEINVYDAKTKEQEKALMETSTQSLDEQVNVKIKDYKKTSLLKYVTVFNEFLRGLQNAAAKTNSAKKGAAMEY</sequence>
<keyword evidence="10" id="KW-0521">NADP</keyword>
<dbReference type="EC" id="2.7.7.-" evidence="13"/>
<keyword evidence="16" id="KW-1185">Reference proteome</keyword>
<evidence type="ECO:0000256" key="1">
    <source>
        <dbReference type="ARBA" id="ARBA00007905"/>
    </source>
</evidence>
<feature type="domain" description="NADP-dependent oxidoreductase" evidence="14">
    <location>
        <begin position="18"/>
        <end position="300"/>
    </location>
</feature>
<evidence type="ECO:0000259" key="14">
    <source>
        <dbReference type="Pfam" id="PF00248"/>
    </source>
</evidence>
<evidence type="ECO:0000256" key="3">
    <source>
        <dbReference type="ARBA" id="ARBA00022478"/>
    </source>
</evidence>
<organism evidence="15 16">
    <name type="scientific">Tenebrio molitor</name>
    <name type="common">Yellow mealworm beetle</name>
    <dbReference type="NCBI Taxonomy" id="7067"/>
    <lineage>
        <taxon>Eukaryota</taxon>
        <taxon>Metazoa</taxon>
        <taxon>Ecdysozoa</taxon>
        <taxon>Arthropoda</taxon>
        <taxon>Hexapoda</taxon>
        <taxon>Insecta</taxon>
        <taxon>Pterygota</taxon>
        <taxon>Neoptera</taxon>
        <taxon>Endopterygota</taxon>
        <taxon>Coleoptera</taxon>
        <taxon>Polyphaga</taxon>
        <taxon>Cucujiformia</taxon>
        <taxon>Tenebrionidae</taxon>
        <taxon>Tenebrio</taxon>
    </lineage>
</organism>
<reference evidence="15" key="1">
    <citation type="journal article" date="2020" name="J Insects Food Feed">
        <title>The yellow mealworm (Tenebrio molitor) genome: a resource for the emerging insects as food and feed industry.</title>
        <authorList>
            <person name="Eriksson T."/>
            <person name="Andere A."/>
            <person name="Kelstrup H."/>
            <person name="Emery V."/>
            <person name="Picard C."/>
        </authorList>
    </citation>
    <scope>NUCLEOTIDE SEQUENCE</scope>
    <source>
        <strain evidence="15">Stoneville</strain>
        <tissue evidence="15">Whole head</tissue>
    </source>
</reference>
<evidence type="ECO:0000256" key="7">
    <source>
        <dbReference type="ARBA" id="ARBA00022705"/>
    </source>
</evidence>
<comment type="similarity">
    <text evidence="2 13">Belongs to the eukaryotic-type primase small subunit family.</text>
</comment>
<comment type="caution">
    <text evidence="15">The sequence shown here is derived from an EMBL/GenBank/DDBJ whole genome shotgun (WGS) entry which is preliminary data.</text>
</comment>
<comment type="similarity">
    <text evidence="1">Belongs to the aldo/keto reductase family.</text>
</comment>
<dbReference type="InterPro" id="IPR014052">
    <property type="entry name" value="DNA_primase_ssu_euk/arc"/>
</dbReference>
<dbReference type="Proteomes" id="UP000719412">
    <property type="component" value="Unassembled WGS sequence"/>
</dbReference>
<keyword evidence="7 13" id="KW-0235">DNA replication</keyword>
<dbReference type="NCBIfam" id="TIGR00335">
    <property type="entry name" value="primase_sml"/>
    <property type="match status" value="1"/>
</dbReference>
<dbReference type="InterPro" id="IPR023210">
    <property type="entry name" value="NADP_OxRdtase_dom"/>
</dbReference>
<evidence type="ECO:0000313" key="16">
    <source>
        <dbReference type="Proteomes" id="UP000719412"/>
    </source>
</evidence>
<dbReference type="FunFam" id="3.20.20.100:FF:000006">
    <property type="entry name" value="Aldo-keto reductase family 1 member A1"/>
    <property type="match status" value="1"/>
</dbReference>
<evidence type="ECO:0000256" key="13">
    <source>
        <dbReference type="RuleBase" id="RU003514"/>
    </source>
</evidence>
<proteinExistence type="inferred from homology"/>
<reference evidence="15" key="2">
    <citation type="submission" date="2021-08" db="EMBL/GenBank/DDBJ databases">
        <authorList>
            <person name="Eriksson T."/>
        </authorList>
    </citation>
    <scope>NUCLEOTIDE SEQUENCE</scope>
    <source>
        <strain evidence="15">Stoneville</strain>
        <tissue evidence="15">Whole head</tissue>
    </source>
</reference>
<evidence type="ECO:0000256" key="9">
    <source>
        <dbReference type="ARBA" id="ARBA00022833"/>
    </source>
</evidence>
<dbReference type="Pfam" id="PF01896">
    <property type="entry name" value="DNA_primase_S"/>
    <property type="match status" value="1"/>
</dbReference>
<accession>A0A8J6LCN9</accession>
<evidence type="ECO:0000256" key="11">
    <source>
        <dbReference type="ARBA" id="ARBA00023002"/>
    </source>
</evidence>
<dbReference type="AlphaFoldDB" id="A0A8J6LCN9"/>
<dbReference type="GO" id="GO:0016491">
    <property type="term" value="F:oxidoreductase activity"/>
    <property type="evidence" value="ECO:0007669"/>
    <property type="project" value="UniProtKB-KW"/>
</dbReference>
<dbReference type="GO" id="GO:0003899">
    <property type="term" value="F:DNA-directed RNA polymerase activity"/>
    <property type="evidence" value="ECO:0007669"/>
    <property type="project" value="InterPro"/>
</dbReference>
<keyword evidence="8" id="KW-0479">Metal-binding</keyword>